<dbReference type="RefSeq" id="WP_015299504.1">
    <property type="nucleotide sequence ID" value="NC_019964.1"/>
</dbReference>
<feature type="repeat" description="TPR" evidence="3">
    <location>
        <begin position="1051"/>
        <end position="1084"/>
    </location>
</feature>
<evidence type="ECO:0000259" key="6">
    <source>
        <dbReference type="Pfam" id="PF25199"/>
    </source>
</evidence>
<dbReference type="HOGENOM" id="CLU_261588_0_0_2"/>
<dbReference type="Gene3D" id="1.25.40.10">
    <property type="entry name" value="Tetratricopeptide repeat domain"/>
    <property type="match status" value="2"/>
</dbReference>
<dbReference type="KEGG" id="hru:Halru_0153"/>
<feature type="repeat" description="TPR" evidence="3">
    <location>
        <begin position="971"/>
        <end position="1004"/>
    </location>
</feature>
<dbReference type="STRING" id="797302.Halru_0153"/>
<dbReference type="SMART" id="SM00028">
    <property type="entry name" value="TPR"/>
    <property type="match status" value="11"/>
</dbReference>
<feature type="region of interest" description="Disordered" evidence="4">
    <location>
        <begin position="331"/>
        <end position="358"/>
    </location>
</feature>
<dbReference type="EMBL" id="CP003050">
    <property type="protein sequence ID" value="AGB14805.1"/>
    <property type="molecule type" value="Genomic_DNA"/>
</dbReference>
<reference evidence="8" key="1">
    <citation type="submission" date="2011-09" db="EMBL/GenBank/DDBJ databases">
        <title>Complete sequence of Halovivax ruber XH-70.</title>
        <authorList>
            <consortium name="US DOE Joint Genome Institute"/>
            <person name="Lucas S."/>
            <person name="Han J."/>
            <person name="Lapidus A."/>
            <person name="Cheng J.-F."/>
            <person name="Goodwin L."/>
            <person name="Pitluck S."/>
            <person name="Peters L."/>
            <person name="Mikhailova N."/>
            <person name="Davenport K."/>
            <person name="Detter J.C."/>
            <person name="Han C."/>
            <person name="Tapia R."/>
            <person name="Land M."/>
            <person name="Hauser L."/>
            <person name="Kyrpides N."/>
            <person name="Ivanova N."/>
            <person name="Pagani I."/>
            <person name="Sproer C."/>
            <person name="Anderson I."/>
            <person name="Woyke T."/>
        </authorList>
    </citation>
    <scope>NUCLEOTIDE SEQUENCE</scope>
    <source>
        <strain evidence="8">XH-70</strain>
    </source>
</reference>
<dbReference type="InterPro" id="IPR019734">
    <property type="entry name" value="TPR_rpt"/>
</dbReference>
<dbReference type="PANTHER" id="PTHR45641:SF19">
    <property type="entry name" value="NEPHROCYSTIN-3"/>
    <property type="match status" value="1"/>
</dbReference>
<dbReference type="InterPro" id="IPR057527">
    <property type="entry name" value="HVO_A0261-like_N"/>
</dbReference>
<evidence type="ECO:0000259" key="5">
    <source>
        <dbReference type="Pfam" id="PF08350"/>
    </source>
</evidence>
<evidence type="ECO:0000256" key="2">
    <source>
        <dbReference type="ARBA" id="ARBA00022803"/>
    </source>
</evidence>
<dbReference type="eggNOG" id="arCOG03045">
    <property type="taxonomic scope" value="Archaea"/>
</dbReference>
<dbReference type="Pfam" id="PF25199">
    <property type="entry name" value="nSTAND_NTPase5"/>
    <property type="match status" value="1"/>
</dbReference>
<evidence type="ECO:0000313" key="9">
    <source>
        <dbReference type="Proteomes" id="UP000010846"/>
    </source>
</evidence>
<keyword evidence="1" id="KW-0677">Repeat</keyword>
<feature type="domain" description="Methanogenesis regulatory protein FilR1 middle" evidence="5">
    <location>
        <begin position="120"/>
        <end position="257"/>
    </location>
</feature>
<organism evidence="8 9">
    <name type="scientific">Halovivax ruber (strain DSM 18193 / JCM 13892 / XH-70)</name>
    <dbReference type="NCBI Taxonomy" id="797302"/>
    <lineage>
        <taxon>Archaea</taxon>
        <taxon>Methanobacteriati</taxon>
        <taxon>Methanobacteriota</taxon>
        <taxon>Stenosarchaea group</taxon>
        <taxon>Halobacteria</taxon>
        <taxon>Halobacteriales</taxon>
        <taxon>Natrialbaceae</taxon>
        <taxon>Halovivax</taxon>
    </lineage>
</organism>
<keyword evidence="9" id="KW-1185">Reference proteome</keyword>
<feature type="repeat" description="TPR" evidence="3">
    <location>
        <begin position="931"/>
        <end position="964"/>
    </location>
</feature>
<dbReference type="InterPro" id="IPR036390">
    <property type="entry name" value="WH_DNA-bd_sf"/>
</dbReference>
<evidence type="ECO:0000259" key="7">
    <source>
        <dbReference type="Pfam" id="PF25213"/>
    </source>
</evidence>
<dbReference type="eggNOG" id="arCOG02809">
    <property type="taxonomic scope" value="Archaea"/>
</dbReference>
<dbReference type="Pfam" id="PF13374">
    <property type="entry name" value="TPR_10"/>
    <property type="match status" value="1"/>
</dbReference>
<gene>
    <name evidence="8" type="ordered locus">Halru_0153</name>
</gene>
<dbReference type="eggNOG" id="arCOG03032">
    <property type="taxonomic scope" value="Archaea"/>
</dbReference>
<feature type="domain" description="Novel STAND NTPase 5" evidence="6">
    <location>
        <begin position="358"/>
        <end position="472"/>
    </location>
</feature>
<dbReference type="OrthoDB" id="11410at2157"/>
<accession>L0I5M5</accession>
<feature type="domain" description="HVO-A0261-like N-terminal" evidence="7">
    <location>
        <begin position="14"/>
        <end position="84"/>
    </location>
</feature>
<evidence type="ECO:0000256" key="4">
    <source>
        <dbReference type="SAM" id="MobiDB-lite"/>
    </source>
</evidence>
<feature type="compositionally biased region" description="Basic and acidic residues" evidence="4">
    <location>
        <begin position="340"/>
        <end position="357"/>
    </location>
</feature>
<feature type="repeat" description="TPR" evidence="3">
    <location>
        <begin position="851"/>
        <end position="884"/>
    </location>
</feature>
<name>L0I5M5_HALRX</name>
<feature type="repeat" description="TPR" evidence="3">
    <location>
        <begin position="811"/>
        <end position="844"/>
    </location>
</feature>
<dbReference type="InterPro" id="IPR011990">
    <property type="entry name" value="TPR-like_helical_dom_sf"/>
</dbReference>
<evidence type="ECO:0000313" key="8">
    <source>
        <dbReference type="EMBL" id="AGB14805.1"/>
    </source>
</evidence>
<dbReference type="InterPro" id="IPR013561">
    <property type="entry name" value="FilR1_middle_dom"/>
</dbReference>
<dbReference type="Gene3D" id="3.40.50.300">
    <property type="entry name" value="P-loop containing nucleotide triphosphate hydrolases"/>
    <property type="match status" value="1"/>
</dbReference>
<keyword evidence="2 3" id="KW-0802">TPR repeat</keyword>
<dbReference type="GeneID" id="14377693"/>
<dbReference type="Pfam" id="PF08350">
    <property type="entry name" value="FilR1_middle"/>
    <property type="match status" value="1"/>
</dbReference>
<dbReference type="PANTHER" id="PTHR45641">
    <property type="entry name" value="TETRATRICOPEPTIDE REPEAT PROTEIN (AFU_ORTHOLOGUE AFUA_6G03870)"/>
    <property type="match status" value="1"/>
</dbReference>
<dbReference type="Pfam" id="PF13424">
    <property type="entry name" value="TPR_12"/>
    <property type="match status" value="3"/>
</dbReference>
<dbReference type="eggNOG" id="arCOG02841">
    <property type="taxonomic scope" value="Archaea"/>
</dbReference>
<sequence>MSTDRSGEAETLLSRLDLLDRLCVSPAHVRDIIDETGQARSTVHRAIKELEALDLARRGDDGIEATLTGRFARDQLTEYLETLDDILTTHAILAPLPAETDIAYDLVTGADGILATEPAPYRPADRLVEAVSEATAYRALVPTIEESRTVRALYELAVTREKPVELVVSAAVFQTLGSEFPRRMAVLAQADAFTVYVGEVPPYGLGLLERDSDRGRPAAGQAHLVVHAETGGIHGALFNRTDRGVSWATTQYERYRETATDRTVDLLPGDRSQPTRRRESPAIGQSLPVALERDGFVRIDGEYFRNEPVAKPPMAWRAGLSLAEVHTGYAIDRPVQTETDGSRDGRSAEERADDRQGIADSVSEALRDGRNTIVLGPPGSGKSTICKQVACDWYERDRGPVYYREAHHDRSFESIEELVATATAADGHALVVVEDAVRGDAEAIFEVLERIGHREDVSVLLDSRESEWRKRIARSTESTGLEVTYVPPLRERDCERLVDHFERTVERAFDVPAEELWSSIRDETTEGGDRTHELLRLVHRLSTYADPLANEPTALEDAVAAVYDEVANDETARSVCILANVLNAAGIGIDRGLLYAVGDETAFDAVDDAISRLEGRVLFPGRGGRYRTVHEEWSTALLAHVIEAAGAERAAEQFGTVVSDVLALAADPARIDRIAGHVDGPFGLAEIRDEPRRWVDETVEAVYAVGEHRSQLAPLFGDGKRDRIDLPKECSDATVRDIPIWLGELFLAGGYYDRAERAFERIPNDTIAQRGERLLGLARVAINRGAYDEAIDSCRACLSLLEGKDRPTLCARAHRCLGRALADRGDYDEAEPHYDAALEAFRAQSRPGQEARTLHLIGAIASDRGDYDRALEYFESSLEIRRELGDRRGEAEVLNSMGNVAWHRGANDRAAELFEQHLEIMRSIGDRHAVANCLNNLGVVAFRRERYDRAIEFYERSLEGSRRVGDRPGVAKALHNLGGLQQHLDNFDAAIELLEESLEIKREIGDTSLVITTTTTLGTIAGQRGDFPDALAYQEQALELAREIGDRHRTAKCLHNIGQINARQGNVATATEYYNQSVEIKEELADRSDMVQSLTNLGLIAGRQGDVDRAREYGERALEIATEVGLSHQIAGSHHCLGEIARLSDEIDRAGERFDAALEAVEDEESLIGLEIRLGMAKLARDRDDNERARSIAREVREGATDVQAAFWVAQADRFLGQLAAEEGEGDAARECYLNALEYFESVEAYHFAMETLAALVETADEDDAIDEWDERARALLACAPEEVVERHPGWRETSATRD</sequence>
<dbReference type="InterPro" id="IPR027417">
    <property type="entry name" value="P-loop_NTPase"/>
</dbReference>
<dbReference type="InterPro" id="IPR057574">
    <property type="entry name" value="nSTAND_NTPase5_dom"/>
</dbReference>
<dbReference type="Pfam" id="PF25213">
    <property type="entry name" value="HVO_A0261_N"/>
    <property type="match status" value="1"/>
</dbReference>
<dbReference type="Proteomes" id="UP000010846">
    <property type="component" value="Chromosome"/>
</dbReference>
<protein>
    <submittedName>
        <fullName evidence="8">TPR repeat-containing protein</fullName>
    </submittedName>
</protein>
<dbReference type="SUPFAM" id="SSF46785">
    <property type="entry name" value="Winged helix' DNA-binding domain"/>
    <property type="match status" value="1"/>
</dbReference>
<dbReference type="SUPFAM" id="SSF48452">
    <property type="entry name" value="TPR-like"/>
    <property type="match status" value="3"/>
</dbReference>
<proteinExistence type="predicted"/>
<evidence type="ECO:0000256" key="3">
    <source>
        <dbReference type="PROSITE-ProRule" id="PRU00339"/>
    </source>
</evidence>
<evidence type="ECO:0000256" key="1">
    <source>
        <dbReference type="ARBA" id="ARBA00022737"/>
    </source>
</evidence>
<dbReference type="PROSITE" id="PS50005">
    <property type="entry name" value="TPR"/>
    <property type="match status" value="5"/>
</dbReference>
<dbReference type="SUPFAM" id="SSF52540">
    <property type="entry name" value="P-loop containing nucleoside triphosphate hydrolases"/>
    <property type="match status" value="1"/>
</dbReference>